<evidence type="ECO:0000256" key="5">
    <source>
        <dbReference type="ARBA" id="ARBA00022741"/>
    </source>
</evidence>
<feature type="transmembrane region" description="Helical" evidence="9">
    <location>
        <begin position="20"/>
        <end position="37"/>
    </location>
</feature>
<comment type="caution">
    <text evidence="11">The sequence shown here is derived from an EMBL/GenBank/DDBJ whole genome shotgun (WGS) entry which is preliminary data.</text>
</comment>
<evidence type="ECO:0000256" key="8">
    <source>
        <dbReference type="ARBA" id="ARBA00023012"/>
    </source>
</evidence>
<evidence type="ECO:0000256" key="7">
    <source>
        <dbReference type="ARBA" id="ARBA00022840"/>
    </source>
</evidence>
<keyword evidence="8" id="KW-0902">Two-component regulatory system</keyword>
<dbReference type="CDD" id="cd16917">
    <property type="entry name" value="HATPase_UhpB-NarQ-NarX-like"/>
    <property type="match status" value="1"/>
</dbReference>
<dbReference type="Gene3D" id="1.20.5.1930">
    <property type="match status" value="1"/>
</dbReference>
<dbReference type="PANTHER" id="PTHR24421:SF10">
    <property type="entry name" value="NITRATE_NITRITE SENSOR PROTEIN NARQ"/>
    <property type="match status" value="1"/>
</dbReference>
<comment type="catalytic activity">
    <reaction evidence="1">
        <text>ATP + protein L-histidine = ADP + protein N-phospho-L-histidine.</text>
        <dbReference type="EC" id="2.7.13.3"/>
    </reaction>
</comment>
<gene>
    <name evidence="11" type="ORF">LXN57_38330</name>
</gene>
<dbReference type="SUPFAM" id="SSF55874">
    <property type="entry name" value="ATPase domain of HSP90 chaperone/DNA topoisomerase II/histidine kinase"/>
    <property type="match status" value="1"/>
</dbReference>
<keyword evidence="7" id="KW-0067">ATP-binding</keyword>
<keyword evidence="5" id="KW-0547">Nucleotide-binding</keyword>
<protein>
    <recommendedName>
        <fullName evidence="2">histidine kinase</fullName>
        <ecNumber evidence="2">2.7.13.3</ecNumber>
    </recommendedName>
</protein>
<dbReference type="InterPro" id="IPR036890">
    <property type="entry name" value="HATPase_C_sf"/>
</dbReference>
<evidence type="ECO:0000256" key="1">
    <source>
        <dbReference type="ARBA" id="ARBA00000085"/>
    </source>
</evidence>
<evidence type="ECO:0000259" key="10">
    <source>
        <dbReference type="PROSITE" id="PS50109"/>
    </source>
</evidence>
<evidence type="ECO:0000256" key="2">
    <source>
        <dbReference type="ARBA" id="ARBA00012438"/>
    </source>
</evidence>
<dbReference type="EMBL" id="JAMQOL010000059">
    <property type="protein sequence ID" value="MCM4083422.1"/>
    <property type="molecule type" value="Genomic_DNA"/>
</dbReference>
<evidence type="ECO:0000256" key="3">
    <source>
        <dbReference type="ARBA" id="ARBA00022553"/>
    </source>
</evidence>
<dbReference type="InterPro" id="IPR005467">
    <property type="entry name" value="His_kinase_dom"/>
</dbReference>
<keyword evidence="9" id="KW-1133">Transmembrane helix</keyword>
<dbReference type="PROSITE" id="PS50109">
    <property type="entry name" value="HIS_KIN"/>
    <property type="match status" value="1"/>
</dbReference>
<keyword evidence="3" id="KW-0597">Phosphoprotein</keyword>
<name>A0ABT0YBK1_9ACTN</name>
<dbReference type="InterPro" id="IPR011712">
    <property type="entry name" value="Sig_transdc_His_kin_sub3_dim/P"/>
</dbReference>
<dbReference type="Pfam" id="PF02518">
    <property type="entry name" value="HATPase_c"/>
    <property type="match status" value="1"/>
</dbReference>
<reference evidence="11 12" key="1">
    <citation type="submission" date="2022-06" db="EMBL/GenBank/DDBJ databases">
        <title>Actinoplanes abujensis sp. nov., isolated from Nigerian arid soil.</title>
        <authorList>
            <person name="Ding P."/>
        </authorList>
    </citation>
    <scope>NUCLEOTIDE SEQUENCE [LARGE SCALE GENOMIC DNA]</scope>
    <source>
        <strain evidence="12">TRM88002</strain>
    </source>
</reference>
<feature type="domain" description="Histidine kinase" evidence="10">
    <location>
        <begin position="307"/>
        <end position="392"/>
    </location>
</feature>
<sequence length="409" mass="44459">MSREWTSRARRPGTRWWREAEVVAVAFVLCLLGGLLHDDDTLAPPQTPTYLIAAVSSAMLLARHRLPVATMTATTVCGMLVAPLGLLPSPLVIAPALISAYSLAVRSELRVMVVILLPSAALLVAFTPFFETDFSWEDTSRLVTVAASPLIAAVLGRSAQHRRAYLTVVQERARRAEETRDSEARRKVAEERVRIARELHDLVAHQITLANAQASVAAHLFDTRPEQTRVSLEELVKTTRHALDDLRATVGLLRQPDDTSAPIDPAPGLSQVPALLSAFRRAGLEVWMHEDGTVRPLPPAVDLTAYRIIQEALTNVTKHAPTGSAQVRLTWHRDHLTITVTDDGKGPATPRRPPGYGLIGMHERATAVGGTLTAGARPQGGFLVSADLPLRSAEHTARTTEAAARSEDR</sequence>
<evidence type="ECO:0000256" key="9">
    <source>
        <dbReference type="SAM" id="Phobius"/>
    </source>
</evidence>
<dbReference type="PANTHER" id="PTHR24421">
    <property type="entry name" value="NITRATE/NITRITE SENSOR PROTEIN NARX-RELATED"/>
    <property type="match status" value="1"/>
</dbReference>
<dbReference type="RefSeq" id="WP_251803123.1">
    <property type="nucleotide sequence ID" value="NZ_JAMQOL010000059.1"/>
</dbReference>
<organism evidence="11 12">
    <name type="scientific">Paractinoplanes hotanensis</name>
    <dbReference type="NCBI Taxonomy" id="2906497"/>
    <lineage>
        <taxon>Bacteria</taxon>
        <taxon>Bacillati</taxon>
        <taxon>Actinomycetota</taxon>
        <taxon>Actinomycetes</taxon>
        <taxon>Micromonosporales</taxon>
        <taxon>Micromonosporaceae</taxon>
        <taxon>Paractinoplanes</taxon>
    </lineage>
</organism>
<keyword evidence="9" id="KW-0472">Membrane</keyword>
<keyword evidence="9" id="KW-0812">Transmembrane</keyword>
<dbReference type="Pfam" id="PF07730">
    <property type="entry name" value="HisKA_3"/>
    <property type="match status" value="1"/>
</dbReference>
<keyword evidence="12" id="KW-1185">Reference proteome</keyword>
<accession>A0ABT0YBK1</accession>
<keyword evidence="6 11" id="KW-0418">Kinase</keyword>
<evidence type="ECO:0000313" key="11">
    <source>
        <dbReference type="EMBL" id="MCM4083422.1"/>
    </source>
</evidence>
<keyword evidence="4" id="KW-0808">Transferase</keyword>
<dbReference type="InterPro" id="IPR003594">
    <property type="entry name" value="HATPase_dom"/>
</dbReference>
<evidence type="ECO:0000256" key="4">
    <source>
        <dbReference type="ARBA" id="ARBA00022679"/>
    </source>
</evidence>
<dbReference type="EC" id="2.7.13.3" evidence="2"/>
<dbReference type="GO" id="GO:0016301">
    <property type="term" value="F:kinase activity"/>
    <property type="evidence" value="ECO:0007669"/>
    <property type="project" value="UniProtKB-KW"/>
</dbReference>
<feature type="transmembrane region" description="Helical" evidence="9">
    <location>
        <begin position="78"/>
        <end position="103"/>
    </location>
</feature>
<evidence type="ECO:0000313" key="12">
    <source>
        <dbReference type="Proteomes" id="UP001523216"/>
    </source>
</evidence>
<evidence type="ECO:0000256" key="6">
    <source>
        <dbReference type="ARBA" id="ARBA00022777"/>
    </source>
</evidence>
<dbReference type="InterPro" id="IPR050482">
    <property type="entry name" value="Sensor_HK_TwoCompSys"/>
</dbReference>
<proteinExistence type="predicted"/>
<dbReference type="Proteomes" id="UP001523216">
    <property type="component" value="Unassembled WGS sequence"/>
</dbReference>
<dbReference type="SMART" id="SM00387">
    <property type="entry name" value="HATPase_c"/>
    <property type="match status" value="1"/>
</dbReference>
<feature type="transmembrane region" description="Helical" evidence="9">
    <location>
        <begin position="109"/>
        <end position="130"/>
    </location>
</feature>
<dbReference type="Gene3D" id="3.30.565.10">
    <property type="entry name" value="Histidine kinase-like ATPase, C-terminal domain"/>
    <property type="match status" value="1"/>
</dbReference>